<name>A0A967EGT5_9RHOB</name>
<accession>A0A967EGT5</accession>
<dbReference type="Proteomes" id="UP000639775">
    <property type="component" value="Unassembled WGS sequence"/>
</dbReference>
<protein>
    <recommendedName>
        <fullName evidence="4">DNA primase</fullName>
    </recommendedName>
</protein>
<dbReference type="RefSeq" id="WP_167197396.1">
    <property type="nucleotide sequence ID" value="NZ_JAAORB010000023.1"/>
</dbReference>
<reference evidence="2" key="1">
    <citation type="submission" date="2020-03" db="EMBL/GenBank/DDBJ databases">
        <title>Roseovarius gahaiensis sp. nov., isolated from Gahai Saline Lake, China.</title>
        <authorList>
            <person name="Sun X."/>
        </authorList>
    </citation>
    <scope>NUCLEOTIDE SEQUENCE</scope>
    <source>
        <strain evidence="2">GH877</strain>
    </source>
</reference>
<comment type="caution">
    <text evidence="2">The sequence shown here is derived from an EMBL/GenBank/DDBJ whole genome shotgun (WGS) entry which is preliminary data.</text>
</comment>
<dbReference type="EMBL" id="JAAORB010000023">
    <property type="protein sequence ID" value="NHQ75020.1"/>
    <property type="molecule type" value="Genomic_DNA"/>
</dbReference>
<evidence type="ECO:0008006" key="4">
    <source>
        <dbReference type="Google" id="ProtNLM"/>
    </source>
</evidence>
<dbReference type="AlphaFoldDB" id="A0A967EGT5"/>
<evidence type="ECO:0000313" key="2">
    <source>
        <dbReference type="EMBL" id="NHQ75020.1"/>
    </source>
</evidence>
<keyword evidence="1" id="KW-0732">Signal</keyword>
<gene>
    <name evidence="2" type="ORF">HAT86_11170</name>
</gene>
<evidence type="ECO:0000256" key="1">
    <source>
        <dbReference type="SAM" id="SignalP"/>
    </source>
</evidence>
<proteinExistence type="predicted"/>
<sequence>MTRLAAIAVALIAATPITAQDKQDLCENTAMIVDDAVTARADGASAQDAASTVRDTMDTDSAYTGAVQPIVDWVYTLPEDQLTDAVAVAYKEQCLAQ</sequence>
<organism evidence="2 3">
    <name type="scientific">Roseovarius gahaiensis</name>
    <dbReference type="NCBI Taxonomy" id="2716691"/>
    <lineage>
        <taxon>Bacteria</taxon>
        <taxon>Pseudomonadati</taxon>
        <taxon>Pseudomonadota</taxon>
        <taxon>Alphaproteobacteria</taxon>
        <taxon>Rhodobacterales</taxon>
        <taxon>Roseobacteraceae</taxon>
        <taxon>Roseovarius</taxon>
    </lineage>
</organism>
<feature type="chain" id="PRO_5037282909" description="DNA primase" evidence="1">
    <location>
        <begin position="20"/>
        <end position="97"/>
    </location>
</feature>
<evidence type="ECO:0000313" key="3">
    <source>
        <dbReference type="Proteomes" id="UP000639775"/>
    </source>
</evidence>
<keyword evidence="3" id="KW-1185">Reference proteome</keyword>
<feature type="signal peptide" evidence="1">
    <location>
        <begin position="1"/>
        <end position="19"/>
    </location>
</feature>